<evidence type="ECO:0000256" key="7">
    <source>
        <dbReference type="ARBA" id="ARBA00022833"/>
    </source>
</evidence>
<dbReference type="Pfam" id="PF16745">
    <property type="entry name" value="RsgA_N"/>
    <property type="match status" value="1"/>
</dbReference>
<evidence type="ECO:0000313" key="11">
    <source>
        <dbReference type="EMBL" id="BBH19651.1"/>
    </source>
</evidence>
<evidence type="ECO:0000256" key="8">
    <source>
        <dbReference type="ARBA" id="ARBA00022884"/>
    </source>
</evidence>
<dbReference type="Pfam" id="PF03193">
    <property type="entry name" value="RsgA_GTPase"/>
    <property type="match status" value="1"/>
</dbReference>
<dbReference type="PROSITE" id="PS50936">
    <property type="entry name" value="ENGC_GTPASE"/>
    <property type="match status" value="1"/>
</dbReference>
<dbReference type="Proteomes" id="UP000275368">
    <property type="component" value="Chromosome"/>
</dbReference>
<dbReference type="HAMAP" id="MF_01820">
    <property type="entry name" value="GTPase_RsgA"/>
    <property type="match status" value="1"/>
</dbReference>
<dbReference type="PANTHER" id="PTHR32120">
    <property type="entry name" value="SMALL RIBOSOMAL SUBUNIT BIOGENESIS GTPASE RSGA"/>
    <property type="match status" value="1"/>
</dbReference>
<dbReference type="InterPro" id="IPR010914">
    <property type="entry name" value="RsgA_GTPase_dom"/>
</dbReference>
<dbReference type="GO" id="GO:0003924">
    <property type="term" value="F:GTPase activity"/>
    <property type="evidence" value="ECO:0007669"/>
    <property type="project" value="UniProtKB-UniRule"/>
</dbReference>
<feature type="binding site" evidence="10">
    <location>
        <position position="282"/>
    </location>
    <ligand>
        <name>Zn(2+)</name>
        <dbReference type="ChEBI" id="CHEBI:29105"/>
    </ligand>
</feature>
<dbReference type="NCBIfam" id="TIGR00157">
    <property type="entry name" value="ribosome small subunit-dependent GTPase A"/>
    <property type="match status" value="1"/>
</dbReference>
<dbReference type="Gene3D" id="3.40.50.300">
    <property type="entry name" value="P-loop containing nucleotide triphosphate hydrolases"/>
    <property type="match status" value="1"/>
</dbReference>
<comment type="subcellular location">
    <subcellularLocation>
        <location evidence="10">Cytoplasm</location>
    </subcellularLocation>
</comment>
<keyword evidence="2 10" id="KW-0690">Ribosome biogenesis</keyword>
<dbReference type="GO" id="GO:0005737">
    <property type="term" value="C:cytoplasm"/>
    <property type="evidence" value="ECO:0007669"/>
    <property type="project" value="UniProtKB-SubCell"/>
</dbReference>
<feature type="binding site" evidence="10">
    <location>
        <position position="275"/>
    </location>
    <ligand>
        <name>Zn(2+)</name>
        <dbReference type="ChEBI" id="CHEBI:29105"/>
    </ligand>
</feature>
<comment type="similarity">
    <text evidence="10">Belongs to the TRAFAC class YlqF/YawG GTPase family. RsgA subfamily.</text>
</comment>
<keyword evidence="12" id="KW-1185">Reference proteome</keyword>
<feature type="binding site" evidence="10">
    <location>
        <position position="280"/>
    </location>
    <ligand>
        <name>Zn(2+)</name>
        <dbReference type="ChEBI" id="CHEBI:29105"/>
    </ligand>
</feature>
<feature type="binding site" evidence="10">
    <location>
        <position position="288"/>
    </location>
    <ligand>
        <name>Zn(2+)</name>
        <dbReference type="ChEBI" id="CHEBI:29105"/>
    </ligand>
</feature>
<keyword evidence="8 10" id="KW-0694">RNA-binding</keyword>
<dbReference type="Gene3D" id="2.40.50.140">
    <property type="entry name" value="Nucleic acid-binding proteins"/>
    <property type="match status" value="1"/>
</dbReference>
<evidence type="ECO:0000256" key="3">
    <source>
        <dbReference type="ARBA" id="ARBA00022723"/>
    </source>
</evidence>
<dbReference type="GO" id="GO:0046872">
    <property type="term" value="F:metal ion binding"/>
    <property type="evidence" value="ECO:0007669"/>
    <property type="project" value="UniProtKB-KW"/>
</dbReference>
<evidence type="ECO:0000256" key="9">
    <source>
        <dbReference type="ARBA" id="ARBA00023134"/>
    </source>
</evidence>
<keyword evidence="1 10" id="KW-0963">Cytoplasm</keyword>
<dbReference type="EC" id="3.6.1.-" evidence="10"/>
<accession>A0A3G9J1D5</accession>
<comment type="function">
    <text evidence="10">One of several proteins that assist in the late maturation steps of the functional core of the 30S ribosomal subunit. Helps release RbfA from mature subunits. May play a role in the assembly of ribosomal proteins into the subunit. Circularly permuted GTPase that catalyzes slow GTP hydrolysis, GTPase activity is stimulated by the 30S ribosomal subunit.</text>
</comment>
<dbReference type="CDD" id="cd04466">
    <property type="entry name" value="S1_YloQ_GTPase"/>
    <property type="match status" value="1"/>
</dbReference>
<keyword evidence="4 10" id="KW-0699">rRNA-binding</keyword>
<dbReference type="InterPro" id="IPR030378">
    <property type="entry name" value="G_CP_dom"/>
</dbReference>
<dbReference type="SUPFAM" id="SSF52540">
    <property type="entry name" value="P-loop containing nucleoside triphosphate hydrolases"/>
    <property type="match status" value="1"/>
</dbReference>
<comment type="cofactor">
    <cofactor evidence="10">
        <name>Zn(2+)</name>
        <dbReference type="ChEBI" id="CHEBI:29105"/>
    </cofactor>
    <text evidence="10">Binds 1 zinc ion per subunit.</text>
</comment>
<proteinExistence type="inferred from homology"/>
<sequence>MAAQPRTRSQHLSNGTDEGQVGRIVKALSGYYYVLPLEAEMDSKPIQCRARGIFRKNDESPLVGDLVRYERTENGEGAVNSILPRISELIRPQVANIDLAVLVFSVTEPALNLQLLDKFLVHIEHAGIDAVLCLSKQDLTEEGKGSEEARQSMEEVLRIYQPIGYDVLVTSSRQGEGTSALLERLKGHLAVFAGQSGVGKSSLLNALVPGLTLETNAISNRLGRGKHTTRHVELINIGGSYVADTPGFSQLDFAELGIEELGSCFREMRELSSDCKFRGCTHTHEPDCAVLRAVAAGEIAATRHDNYVLFLAEMKEKKRRY</sequence>
<dbReference type="EMBL" id="AP019308">
    <property type="protein sequence ID" value="BBH19651.1"/>
    <property type="molecule type" value="Genomic_DNA"/>
</dbReference>
<dbReference type="OrthoDB" id="9809485at2"/>
<feature type="binding site" evidence="10">
    <location>
        <begin position="194"/>
        <end position="202"/>
    </location>
    <ligand>
        <name>GTP</name>
        <dbReference type="ChEBI" id="CHEBI:37565"/>
    </ligand>
</feature>
<dbReference type="SUPFAM" id="SSF50249">
    <property type="entry name" value="Nucleic acid-binding proteins"/>
    <property type="match status" value="1"/>
</dbReference>
<comment type="subunit">
    <text evidence="10">Monomer. Associates with 30S ribosomal subunit, binds 16S rRNA.</text>
</comment>
<keyword evidence="9 10" id="KW-0342">GTP-binding</keyword>
<keyword evidence="3 10" id="KW-0479">Metal-binding</keyword>
<evidence type="ECO:0000256" key="5">
    <source>
        <dbReference type="ARBA" id="ARBA00022741"/>
    </source>
</evidence>
<dbReference type="GO" id="GO:0019843">
    <property type="term" value="F:rRNA binding"/>
    <property type="evidence" value="ECO:0007669"/>
    <property type="project" value="UniProtKB-KW"/>
</dbReference>
<dbReference type="InterPro" id="IPR031944">
    <property type="entry name" value="RsgA_N"/>
</dbReference>
<gene>
    <name evidence="10 11" type="primary">rsgA</name>
    <name evidence="11" type="ORF">Back11_09960</name>
</gene>
<dbReference type="InterPro" id="IPR027417">
    <property type="entry name" value="P-loop_NTPase"/>
</dbReference>
<dbReference type="KEGG" id="pbk:Back11_09960"/>
<evidence type="ECO:0000256" key="1">
    <source>
        <dbReference type="ARBA" id="ARBA00022490"/>
    </source>
</evidence>
<protein>
    <recommendedName>
        <fullName evidence="10">Small ribosomal subunit biogenesis GTPase RsgA</fullName>
        <ecNumber evidence="10">3.6.1.-</ecNumber>
    </recommendedName>
</protein>
<name>A0A3G9J1D5_9BACL</name>
<evidence type="ECO:0000256" key="6">
    <source>
        <dbReference type="ARBA" id="ARBA00022801"/>
    </source>
</evidence>
<dbReference type="InterPro" id="IPR004881">
    <property type="entry name" value="Ribosome_biogen_GTPase_RsgA"/>
</dbReference>
<dbReference type="PROSITE" id="PS51721">
    <property type="entry name" value="G_CP"/>
    <property type="match status" value="1"/>
</dbReference>
<evidence type="ECO:0000256" key="4">
    <source>
        <dbReference type="ARBA" id="ARBA00022730"/>
    </source>
</evidence>
<keyword evidence="7 10" id="KW-0862">Zinc</keyword>
<evidence type="ECO:0000256" key="2">
    <source>
        <dbReference type="ARBA" id="ARBA00022517"/>
    </source>
</evidence>
<organism evidence="11 12">
    <name type="scientific">Paenibacillus baekrokdamisoli</name>
    <dbReference type="NCBI Taxonomy" id="1712516"/>
    <lineage>
        <taxon>Bacteria</taxon>
        <taxon>Bacillati</taxon>
        <taxon>Bacillota</taxon>
        <taxon>Bacilli</taxon>
        <taxon>Bacillales</taxon>
        <taxon>Paenibacillaceae</taxon>
        <taxon>Paenibacillus</taxon>
    </lineage>
</organism>
<dbReference type="AlphaFoldDB" id="A0A3G9J1D5"/>
<dbReference type="InterPro" id="IPR012340">
    <property type="entry name" value="NA-bd_OB-fold"/>
</dbReference>
<dbReference type="PANTHER" id="PTHR32120:SF11">
    <property type="entry name" value="SMALL RIBOSOMAL SUBUNIT BIOGENESIS GTPASE RSGA 1, MITOCHONDRIAL-RELATED"/>
    <property type="match status" value="1"/>
</dbReference>
<keyword evidence="6 10" id="KW-0378">Hydrolase</keyword>
<feature type="binding site" evidence="10">
    <location>
        <begin position="135"/>
        <end position="138"/>
    </location>
    <ligand>
        <name>GTP</name>
        <dbReference type="ChEBI" id="CHEBI:37565"/>
    </ligand>
</feature>
<keyword evidence="5 10" id="KW-0547">Nucleotide-binding</keyword>
<evidence type="ECO:0000313" key="12">
    <source>
        <dbReference type="Proteomes" id="UP000275368"/>
    </source>
</evidence>
<dbReference type="Gene3D" id="1.10.40.50">
    <property type="entry name" value="Probable gtpase engc, domain 3"/>
    <property type="match status" value="1"/>
</dbReference>
<dbReference type="GO" id="GO:0042274">
    <property type="term" value="P:ribosomal small subunit biogenesis"/>
    <property type="evidence" value="ECO:0007669"/>
    <property type="project" value="UniProtKB-UniRule"/>
</dbReference>
<dbReference type="GO" id="GO:0005525">
    <property type="term" value="F:GTP binding"/>
    <property type="evidence" value="ECO:0007669"/>
    <property type="project" value="UniProtKB-UniRule"/>
</dbReference>
<reference evidence="11 12" key="1">
    <citation type="submission" date="2018-11" db="EMBL/GenBank/DDBJ databases">
        <title>Complete genome sequence of Paenibacillus baekrokdamisoli strain KCTC 33723.</title>
        <authorList>
            <person name="Kang S.W."/>
            <person name="Lee K.C."/>
            <person name="Kim K.K."/>
            <person name="Kim J.S."/>
            <person name="Kim D.S."/>
            <person name="Ko S.H."/>
            <person name="Yang S.H."/>
            <person name="Lee J.S."/>
        </authorList>
    </citation>
    <scope>NUCLEOTIDE SEQUENCE [LARGE SCALE GENOMIC DNA]</scope>
    <source>
        <strain evidence="11 12">KCTC 33723</strain>
    </source>
</reference>
<evidence type="ECO:0000256" key="10">
    <source>
        <dbReference type="HAMAP-Rule" id="MF_01820"/>
    </source>
</evidence>
<dbReference type="CDD" id="cd01854">
    <property type="entry name" value="YjeQ_EngC"/>
    <property type="match status" value="1"/>
</dbReference>